<dbReference type="SUPFAM" id="SSF55120">
    <property type="entry name" value="Pseudouridine synthase"/>
    <property type="match status" value="1"/>
</dbReference>
<dbReference type="InterPro" id="IPR020103">
    <property type="entry name" value="PsdUridine_synth_cat_dom_sf"/>
</dbReference>
<evidence type="ECO:0000256" key="3">
    <source>
        <dbReference type="ARBA" id="ARBA00033164"/>
    </source>
</evidence>
<name>A0ABU2BB71_9CORY</name>
<dbReference type="Gene3D" id="3.30.2350.10">
    <property type="entry name" value="Pseudouridine synthase"/>
    <property type="match status" value="1"/>
</dbReference>
<accession>A0ABU2BB71</accession>
<dbReference type="GO" id="GO:0160142">
    <property type="term" value="F:23S rRNA pseudouridine(746) synthase activity"/>
    <property type="evidence" value="ECO:0007669"/>
    <property type="project" value="UniProtKB-EC"/>
</dbReference>
<proteinExistence type="predicted"/>
<dbReference type="InterPro" id="IPR050188">
    <property type="entry name" value="RluA_PseudoU_synthase"/>
</dbReference>
<protein>
    <recommendedName>
        <fullName evidence="2">RNA pseudouridylate synthase</fullName>
    </recommendedName>
    <alternativeName>
        <fullName evidence="3">RNA-uridine isomerase</fullName>
    </alternativeName>
</protein>
<sequence>MVHTRPIPRQGISWRKVVLEGQVPAVGEYVAAAAGDSPFAPLEPLANGVALPGRIPAWWWPGVPQEQEIPFSHRVLFRHEHFLVAFKPHFLPTTSNGRLVVNTLQTRLRVQEDNPHVTPLHRLDVLTAGVVVCSTNPTTRGVYQRLFQTPGLVRKTYQAELSQPWSGPVGEVELPMMKRAGDPQVRVHDDGVVTKTFVERCSPYHLRLSPVTGHTHQLRVLCNHFGSPIRGDDTYPVVRGRDLYDFSQPLLLVATTLEFDDPCAPRFSDSRCSFRAE</sequence>
<dbReference type="PANTHER" id="PTHR21600:SF84">
    <property type="entry name" value="PSEUDOURIDINE SYNTHASE RSUA_RLUA-LIKE DOMAIN-CONTAINING PROTEIN"/>
    <property type="match status" value="1"/>
</dbReference>
<comment type="catalytic activity">
    <reaction evidence="1">
        <text>a uridine in RNA = a pseudouridine in RNA</text>
        <dbReference type="Rhea" id="RHEA:48348"/>
        <dbReference type="Rhea" id="RHEA-COMP:12068"/>
        <dbReference type="Rhea" id="RHEA-COMP:12069"/>
        <dbReference type="ChEBI" id="CHEBI:65314"/>
        <dbReference type="ChEBI" id="CHEBI:65315"/>
    </reaction>
</comment>
<organism evidence="5 6">
    <name type="scientific">Corynebacterium felinum</name>
    <dbReference type="NCBI Taxonomy" id="131318"/>
    <lineage>
        <taxon>Bacteria</taxon>
        <taxon>Bacillati</taxon>
        <taxon>Actinomycetota</taxon>
        <taxon>Actinomycetes</taxon>
        <taxon>Mycobacteriales</taxon>
        <taxon>Corynebacteriaceae</taxon>
        <taxon>Corynebacterium</taxon>
    </lineage>
</organism>
<evidence type="ECO:0000256" key="2">
    <source>
        <dbReference type="ARBA" id="ARBA00031870"/>
    </source>
</evidence>
<dbReference type="PROSITE" id="PS01129">
    <property type="entry name" value="PSI_RLU"/>
    <property type="match status" value="1"/>
</dbReference>
<reference evidence="5 6" key="1">
    <citation type="submission" date="2023-07" db="EMBL/GenBank/DDBJ databases">
        <title>Sequencing the genomes of 1000 actinobacteria strains.</title>
        <authorList>
            <person name="Klenk H.-P."/>
        </authorList>
    </citation>
    <scope>NUCLEOTIDE SEQUENCE [LARGE SCALE GENOMIC DNA]</scope>
    <source>
        <strain evidence="5 6">DSM 44508</strain>
    </source>
</reference>
<dbReference type="InterPro" id="IPR006145">
    <property type="entry name" value="PsdUridine_synth_RsuA/RluA"/>
</dbReference>
<evidence type="ECO:0000259" key="4">
    <source>
        <dbReference type="Pfam" id="PF00849"/>
    </source>
</evidence>
<dbReference type="InterPro" id="IPR006224">
    <property type="entry name" value="PsdUridine_synth_RluA-like_CS"/>
</dbReference>
<keyword evidence="6" id="KW-1185">Reference proteome</keyword>
<dbReference type="Proteomes" id="UP001183619">
    <property type="component" value="Unassembled WGS sequence"/>
</dbReference>
<evidence type="ECO:0000313" key="6">
    <source>
        <dbReference type="Proteomes" id="UP001183619"/>
    </source>
</evidence>
<dbReference type="PANTHER" id="PTHR21600">
    <property type="entry name" value="MITOCHONDRIAL RNA PSEUDOURIDINE SYNTHASE"/>
    <property type="match status" value="1"/>
</dbReference>
<feature type="domain" description="Pseudouridine synthase RsuA/RluA-like" evidence="4">
    <location>
        <begin position="81"/>
        <end position="224"/>
    </location>
</feature>
<evidence type="ECO:0000256" key="1">
    <source>
        <dbReference type="ARBA" id="ARBA00000073"/>
    </source>
</evidence>
<gene>
    <name evidence="5" type="ORF">J2S37_001767</name>
</gene>
<dbReference type="GO" id="GO:0160151">
    <property type="term" value="F:tRNA pseudouridine(32) synthase activity"/>
    <property type="evidence" value="ECO:0007669"/>
    <property type="project" value="UniProtKB-EC"/>
</dbReference>
<dbReference type="EMBL" id="JAVDYF010000001">
    <property type="protein sequence ID" value="MDR7355229.1"/>
    <property type="molecule type" value="Genomic_DNA"/>
</dbReference>
<keyword evidence="5" id="KW-0413">Isomerase</keyword>
<dbReference type="Pfam" id="PF00849">
    <property type="entry name" value="PseudoU_synth_2"/>
    <property type="match status" value="1"/>
</dbReference>
<evidence type="ECO:0000313" key="5">
    <source>
        <dbReference type="EMBL" id="MDR7355229.1"/>
    </source>
</evidence>
<comment type="caution">
    <text evidence="5">The sequence shown here is derived from an EMBL/GenBank/DDBJ whole genome shotgun (WGS) entry which is preliminary data.</text>
</comment>